<organism evidence="1 2">
    <name type="scientific">Trametes pubescens</name>
    <name type="common">White-rot fungus</name>
    <dbReference type="NCBI Taxonomy" id="154538"/>
    <lineage>
        <taxon>Eukaryota</taxon>
        <taxon>Fungi</taxon>
        <taxon>Dikarya</taxon>
        <taxon>Basidiomycota</taxon>
        <taxon>Agaricomycotina</taxon>
        <taxon>Agaricomycetes</taxon>
        <taxon>Polyporales</taxon>
        <taxon>Polyporaceae</taxon>
        <taxon>Trametes</taxon>
    </lineage>
</organism>
<evidence type="ECO:0000313" key="2">
    <source>
        <dbReference type="Proteomes" id="UP000184267"/>
    </source>
</evidence>
<proteinExistence type="predicted"/>
<keyword evidence="2" id="KW-1185">Reference proteome</keyword>
<dbReference type="AlphaFoldDB" id="A0A1M2VNB0"/>
<reference evidence="1 2" key="1">
    <citation type="submission" date="2016-10" db="EMBL/GenBank/DDBJ databases">
        <title>Genome sequence of the basidiomycete white-rot fungus Trametes pubescens.</title>
        <authorList>
            <person name="Makela M.R."/>
            <person name="Granchi Z."/>
            <person name="Peng M."/>
            <person name="De Vries R.P."/>
            <person name="Grigoriev I."/>
            <person name="Riley R."/>
            <person name="Hilden K."/>
        </authorList>
    </citation>
    <scope>NUCLEOTIDE SEQUENCE [LARGE SCALE GENOMIC DNA]</scope>
    <source>
        <strain evidence="1 2">FBCC735</strain>
    </source>
</reference>
<dbReference type="EMBL" id="MNAD01000985">
    <property type="protein sequence ID" value="OJT09095.1"/>
    <property type="molecule type" value="Genomic_DNA"/>
</dbReference>
<dbReference type="OMA" id="ISFIANH"/>
<protein>
    <submittedName>
        <fullName evidence="1">Uncharacterized protein</fullName>
    </submittedName>
</protein>
<accession>A0A1M2VNB0</accession>
<name>A0A1M2VNB0_TRAPU</name>
<dbReference type="OrthoDB" id="2795237at2759"/>
<sequence>MPLQNTSTGTGASLAMSARSATIQSDVNLKSREALESFIALGRYNSNIGRVVQDLRITLSAQEGYEAQALRDVLRLTPNVECLVLDLPSEAPITLLNGLHFPKLRVLSTNLPHRVLISFIANHGSLTSLALRDCDSGPQAACPLRGQELRHLEDLQCPSRCFAGIARGPLVTATVNLTRLTSVANLAIQTLSASHLHTLTVDCFSTDYDILSRVSLAVPNLRKLKLIEKPQPHVCDVVFDPLTVSDQLSSADKAMLGGLGTTSDRGTKL</sequence>
<comment type="caution">
    <text evidence="1">The sequence shown here is derived from an EMBL/GenBank/DDBJ whole genome shotgun (WGS) entry which is preliminary data.</text>
</comment>
<gene>
    <name evidence="1" type="ORF">TRAPUB_5</name>
</gene>
<dbReference type="Gene3D" id="3.80.10.10">
    <property type="entry name" value="Ribonuclease Inhibitor"/>
    <property type="match status" value="1"/>
</dbReference>
<evidence type="ECO:0000313" key="1">
    <source>
        <dbReference type="EMBL" id="OJT09095.1"/>
    </source>
</evidence>
<dbReference type="Proteomes" id="UP000184267">
    <property type="component" value="Unassembled WGS sequence"/>
</dbReference>
<dbReference type="InterPro" id="IPR032675">
    <property type="entry name" value="LRR_dom_sf"/>
</dbReference>